<accession>A0AAJ7R7W9</accession>
<reference evidence="2" key="1">
    <citation type="submission" date="2025-08" db="UniProtKB">
        <authorList>
            <consortium name="RefSeq"/>
        </authorList>
    </citation>
    <scope>IDENTIFICATION</scope>
</reference>
<sequence length="113" mass="13376">MDNGASDEGFEEVEYVPEDESPKQVILTRLAISQEMLKRVERELGLIRLCWPTEDIILDSVVEEELPVSYKENNNKERLLLWYAENFRKQYHTIYRDRKPLLMVCENESGIQV</sequence>
<dbReference type="KEGG" id="ccin:107262870"/>
<evidence type="ECO:0000313" key="2">
    <source>
        <dbReference type="RefSeq" id="XP_024935995.1"/>
    </source>
</evidence>
<dbReference type="GeneID" id="107262870"/>
<keyword evidence="1" id="KW-1185">Reference proteome</keyword>
<dbReference type="Proteomes" id="UP000694920">
    <property type="component" value="Unplaced"/>
</dbReference>
<protein>
    <submittedName>
        <fullName evidence="2">Dynein regulatory complex subunit 7</fullName>
    </submittedName>
</protein>
<evidence type="ECO:0000313" key="1">
    <source>
        <dbReference type="Proteomes" id="UP000694920"/>
    </source>
</evidence>
<name>A0AAJ7R7W9_CEPCN</name>
<proteinExistence type="predicted"/>
<organism evidence="1 2">
    <name type="scientific">Cephus cinctus</name>
    <name type="common">Wheat stem sawfly</name>
    <dbReference type="NCBI Taxonomy" id="211228"/>
    <lineage>
        <taxon>Eukaryota</taxon>
        <taxon>Metazoa</taxon>
        <taxon>Ecdysozoa</taxon>
        <taxon>Arthropoda</taxon>
        <taxon>Hexapoda</taxon>
        <taxon>Insecta</taxon>
        <taxon>Pterygota</taxon>
        <taxon>Neoptera</taxon>
        <taxon>Endopterygota</taxon>
        <taxon>Hymenoptera</taxon>
        <taxon>Cephoidea</taxon>
        <taxon>Cephidae</taxon>
        <taxon>Cephus</taxon>
    </lineage>
</organism>
<dbReference type="GO" id="GO:0031514">
    <property type="term" value="C:motile cilium"/>
    <property type="evidence" value="ECO:0007669"/>
    <property type="project" value="TreeGrafter"/>
</dbReference>
<gene>
    <name evidence="2" type="primary">LOC107262870</name>
</gene>
<dbReference type="PANTHER" id="PTHR35249">
    <property type="entry name" value="DYNEIN REGULATORY COMPLEX SUBUNIT 7"/>
    <property type="match status" value="1"/>
</dbReference>
<dbReference type="PANTHER" id="PTHR35249:SF2">
    <property type="entry name" value="DYNEIN REGULATORY COMPLEX SUBUNIT 7"/>
    <property type="match status" value="1"/>
</dbReference>
<dbReference type="AlphaFoldDB" id="A0AAJ7R7W9"/>
<dbReference type="GO" id="GO:0048870">
    <property type="term" value="P:cell motility"/>
    <property type="evidence" value="ECO:0007669"/>
    <property type="project" value="TreeGrafter"/>
</dbReference>
<dbReference type="InterPro" id="IPR033551">
    <property type="entry name" value="DRC7/lobo"/>
</dbReference>
<dbReference type="RefSeq" id="XP_024935995.1">
    <property type="nucleotide sequence ID" value="XM_025080227.1"/>
</dbReference>